<dbReference type="InterPro" id="IPR036397">
    <property type="entry name" value="RNaseH_sf"/>
</dbReference>
<evidence type="ECO:0000313" key="5">
    <source>
        <dbReference type="Proteomes" id="UP000198211"/>
    </source>
</evidence>
<feature type="domain" description="Chromo" evidence="2">
    <location>
        <begin position="545"/>
        <end position="595"/>
    </location>
</feature>
<dbReference type="InterPro" id="IPR041588">
    <property type="entry name" value="Integrase_H2C2"/>
</dbReference>
<evidence type="ECO:0000259" key="3">
    <source>
        <dbReference type="PROSITE" id="PS50994"/>
    </source>
</evidence>
<evidence type="ECO:0008006" key="6">
    <source>
        <dbReference type="Google" id="ProtNLM"/>
    </source>
</evidence>
<dbReference type="InterPro" id="IPR016197">
    <property type="entry name" value="Chromo-like_dom_sf"/>
</dbReference>
<dbReference type="PANTHER" id="PTHR37984:SF5">
    <property type="entry name" value="PROTEIN NYNRIN-LIKE"/>
    <property type="match status" value="1"/>
</dbReference>
<dbReference type="AlphaFoldDB" id="A0A225WBP9"/>
<dbReference type="InterPro" id="IPR050951">
    <property type="entry name" value="Retrovirus_Pol_polyprotein"/>
</dbReference>
<dbReference type="InterPro" id="IPR012337">
    <property type="entry name" value="RNaseH-like_sf"/>
</dbReference>
<dbReference type="EMBL" id="NBNE01001378">
    <property type="protein sequence ID" value="OWZ14260.1"/>
    <property type="molecule type" value="Genomic_DNA"/>
</dbReference>
<proteinExistence type="predicted"/>
<dbReference type="Proteomes" id="UP000198211">
    <property type="component" value="Unassembled WGS sequence"/>
</dbReference>
<name>A0A225WBP9_9STRA</name>
<dbReference type="SUPFAM" id="SSF53098">
    <property type="entry name" value="Ribonuclease H-like"/>
    <property type="match status" value="1"/>
</dbReference>
<dbReference type="InterPro" id="IPR000953">
    <property type="entry name" value="Chromo/chromo_shadow_dom"/>
</dbReference>
<dbReference type="Pfam" id="PF00385">
    <property type="entry name" value="Chromo"/>
    <property type="match status" value="1"/>
</dbReference>
<dbReference type="SUPFAM" id="SSF54160">
    <property type="entry name" value="Chromo domain-like"/>
    <property type="match status" value="1"/>
</dbReference>
<feature type="region of interest" description="Disordered" evidence="1">
    <location>
        <begin position="413"/>
        <end position="458"/>
    </location>
</feature>
<keyword evidence="5" id="KW-1185">Reference proteome</keyword>
<gene>
    <name evidence="4" type="ORF">PHMEG_00012284</name>
</gene>
<dbReference type="OrthoDB" id="8187670at2759"/>
<organism evidence="4 5">
    <name type="scientific">Phytophthora megakarya</name>
    <dbReference type="NCBI Taxonomy" id="4795"/>
    <lineage>
        <taxon>Eukaryota</taxon>
        <taxon>Sar</taxon>
        <taxon>Stramenopiles</taxon>
        <taxon>Oomycota</taxon>
        <taxon>Peronosporomycetes</taxon>
        <taxon>Peronosporales</taxon>
        <taxon>Peronosporaceae</taxon>
        <taxon>Phytophthora</taxon>
    </lineage>
</organism>
<dbReference type="GO" id="GO:0015074">
    <property type="term" value="P:DNA integration"/>
    <property type="evidence" value="ECO:0007669"/>
    <property type="project" value="InterPro"/>
</dbReference>
<dbReference type="PANTHER" id="PTHR37984">
    <property type="entry name" value="PROTEIN CBG26694"/>
    <property type="match status" value="1"/>
</dbReference>
<dbReference type="PROSITE" id="PS50994">
    <property type="entry name" value="INTEGRASE"/>
    <property type="match status" value="1"/>
</dbReference>
<accession>A0A225WBP9</accession>
<evidence type="ECO:0000259" key="2">
    <source>
        <dbReference type="PROSITE" id="PS50013"/>
    </source>
</evidence>
<dbReference type="CDD" id="cd00024">
    <property type="entry name" value="CD_CSD"/>
    <property type="match status" value="1"/>
</dbReference>
<evidence type="ECO:0000313" key="4">
    <source>
        <dbReference type="EMBL" id="OWZ14260.1"/>
    </source>
</evidence>
<protein>
    <recommendedName>
        <fullName evidence="6">Reverse transcriptase</fullName>
    </recommendedName>
</protein>
<dbReference type="PROSITE" id="PS50013">
    <property type="entry name" value="CHROMO_2"/>
    <property type="match status" value="1"/>
</dbReference>
<sequence length="614" mass="69967">MAEHRRKNFFDFVQEGGDEFGDLTATTRQQAMSACKRVRFADETSVQGVDDSAARDEPNDTPTEAPSGEDQEERRVTGSTPASSNAGRRRIAVTRDEELRWANLKTVLRGDESVLTYRAARDAWKIADRFVLSEDDVSYHLGTRLLRSDHLQEEPTLRLVVLTLMIQEVLQNSHDSLEGGHQGIARKFYRVKLDFYWVSLCADVARHVRSCPDCSLSKRQPKFRGYSPGNILAERPFQIVSMDFVIPLPKSLRGNKALLLFQCAITGFVMGKAMANTTALQVAQVVEECVYQRIGAPSLIRHDRDPRFMIEVEGNIKLPGPSERPARTVRQNRYAVSAGNWDDIAEKLIFAINNSIDATRRETPFYLVQGPLSKRCPCHFNEVSADNRTPWRREANRQHEIALKMAKEFQAAENVRRAQKHNESLSRAEKATIPRTDRTVTQGDGPAETGAVTEDSDETSMSEVKYLFKTDDRVQEFAYEFELPDRSGYRFYPVVHASRLKAVDKFNDRPNTRLAAEVTDALRLNFDEELLLENSWKPEHGAGKYEVEAILDDHIPLSTSTERAVREFKVKWMGYVEPTWEPASNLSCDGLLYDYLCEKYRGRRLQMVRVADED</sequence>
<dbReference type="Gene3D" id="3.30.420.10">
    <property type="entry name" value="Ribonuclease H-like superfamily/Ribonuclease H"/>
    <property type="match status" value="1"/>
</dbReference>
<evidence type="ECO:0000256" key="1">
    <source>
        <dbReference type="SAM" id="MobiDB-lite"/>
    </source>
</evidence>
<dbReference type="GO" id="GO:0003676">
    <property type="term" value="F:nucleic acid binding"/>
    <property type="evidence" value="ECO:0007669"/>
    <property type="project" value="InterPro"/>
</dbReference>
<feature type="region of interest" description="Disordered" evidence="1">
    <location>
        <begin position="42"/>
        <end position="90"/>
    </location>
</feature>
<dbReference type="InterPro" id="IPR001584">
    <property type="entry name" value="Integrase_cat-core"/>
</dbReference>
<dbReference type="InterPro" id="IPR023780">
    <property type="entry name" value="Chromo_domain"/>
</dbReference>
<feature type="domain" description="Integrase catalytic" evidence="3">
    <location>
        <begin position="232"/>
        <end position="308"/>
    </location>
</feature>
<comment type="caution">
    <text evidence="4">The sequence shown here is derived from an EMBL/GenBank/DDBJ whole genome shotgun (WGS) entry which is preliminary data.</text>
</comment>
<dbReference type="Gene3D" id="2.40.50.40">
    <property type="match status" value="1"/>
</dbReference>
<feature type="compositionally biased region" description="Basic and acidic residues" evidence="1">
    <location>
        <begin position="414"/>
        <end position="438"/>
    </location>
</feature>
<dbReference type="SMART" id="SM00298">
    <property type="entry name" value="CHROMO"/>
    <property type="match status" value="1"/>
</dbReference>
<feature type="compositionally biased region" description="Polar residues" evidence="1">
    <location>
        <begin position="77"/>
        <end position="86"/>
    </location>
</feature>
<dbReference type="Gene3D" id="1.10.340.70">
    <property type="match status" value="1"/>
</dbReference>
<dbReference type="FunFam" id="1.10.340.70:FF:000001">
    <property type="entry name" value="Retrovirus-related Pol polyprotein from transposon gypsy-like Protein"/>
    <property type="match status" value="1"/>
</dbReference>
<dbReference type="Pfam" id="PF17921">
    <property type="entry name" value="Integrase_H2C2"/>
    <property type="match status" value="1"/>
</dbReference>
<reference evidence="5" key="1">
    <citation type="submission" date="2017-03" db="EMBL/GenBank/DDBJ databases">
        <title>Phytopthora megakarya and P. palmivora, two closely related causual agents of cacao black pod achieved similar genome size and gene model numbers by different mechanisms.</title>
        <authorList>
            <person name="Ali S."/>
            <person name="Shao J."/>
            <person name="Larry D.J."/>
            <person name="Kronmiller B."/>
            <person name="Shen D."/>
            <person name="Strem M.D."/>
            <person name="Melnick R.L."/>
            <person name="Guiltinan M.J."/>
            <person name="Tyler B.M."/>
            <person name="Meinhardt L.W."/>
            <person name="Bailey B.A."/>
        </authorList>
    </citation>
    <scope>NUCLEOTIDE SEQUENCE [LARGE SCALE GENOMIC DNA]</scope>
    <source>
        <strain evidence="5">zdho120</strain>
    </source>
</reference>